<keyword evidence="2" id="KW-1185">Reference proteome</keyword>
<reference evidence="1" key="1">
    <citation type="journal article" date="2023" name="Mol. Phylogenet. Evol.">
        <title>Genome-scale phylogeny and comparative genomics of the fungal order Sordariales.</title>
        <authorList>
            <person name="Hensen N."/>
            <person name="Bonometti L."/>
            <person name="Westerberg I."/>
            <person name="Brannstrom I.O."/>
            <person name="Guillou S."/>
            <person name="Cros-Aarteil S."/>
            <person name="Calhoun S."/>
            <person name="Haridas S."/>
            <person name="Kuo A."/>
            <person name="Mondo S."/>
            <person name="Pangilinan J."/>
            <person name="Riley R."/>
            <person name="LaButti K."/>
            <person name="Andreopoulos B."/>
            <person name="Lipzen A."/>
            <person name="Chen C."/>
            <person name="Yan M."/>
            <person name="Daum C."/>
            <person name="Ng V."/>
            <person name="Clum A."/>
            <person name="Steindorff A."/>
            <person name="Ohm R.A."/>
            <person name="Martin F."/>
            <person name="Silar P."/>
            <person name="Natvig D.O."/>
            <person name="Lalanne C."/>
            <person name="Gautier V."/>
            <person name="Ament-Velasquez S.L."/>
            <person name="Kruys A."/>
            <person name="Hutchinson M.I."/>
            <person name="Powell A.J."/>
            <person name="Barry K."/>
            <person name="Miller A.N."/>
            <person name="Grigoriev I.V."/>
            <person name="Debuchy R."/>
            <person name="Gladieux P."/>
            <person name="Hiltunen Thoren M."/>
            <person name="Johannesson H."/>
        </authorList>
    </citation>
    <scope>NUCLEOTIDE SEQUENCE</scope>
    <source>
        <strain evidence="1">CBS 232.78</strain>
    </source>
</reference>
<organism evidence="1 2">
    <name type="scientific">Podospora didyma</name>
    <dbReference type="NCBI Taxonomy" id="330526"/>
    <lineage>
        <taxon>Eukaryota</taxon>
        <taxon>Fungi</taxon>
        <taxon>Dikarya</taxon>
        <taxon>Ascomycota</taxon>
        <taxon>Pezizomycotina</taxon>
        <taxon>Sordariomycetes</taxon>
        <taxon>Sordariomycetidae</taxon>
        <taxon>Sordariales</taxon>
        <taxon>Podosporaceae</taxon>
        <taxon>Podospora</taxon>
    </lineage>
</organism>
<gene>
    <name evidence="1" type="ORF">B0H63DRAFT_481945</name>
</gene>
<protein>
    <submittedName>
        <fullName evidence="1">Uncharacterized protein</fullName>
    </submittedName>
</protein>
<dbReference type="EMBL" id="JAULSW010000007">
    <property type="protein sequence ID" value="KAK3375139.1"/>
    <property type="molecule type" value="Genomic_DNA"/>
</dbReference>
<dbReference type="Proteomes" id="UP001285441">
    <property type="component" value="Unassembled WGS sequence"/>
</dbReference>
<sequence length="87" mass="9493">MQGTLGSGRRKGTREKNQIMSWLQTALVGLFLWLASGSLQASRLVRPVALTPEVLADLGCPAGTYTYSSAIACTLHAYIHGRAWRME</sequence>
<proteinExistence type="predicted"/>
<accession>A0AAE0KEQ7</accession>
<evidence type="ECO:0000313" key="1">
    <source>
        <dbReference type="EMBL" id="KAK3375139.1"/>
    </source>
</evidence>
<comment type="caution">
    <text evidence="1">The sequence shown here is derived from an EMBL/GenBank/DDBJ whole genome shotgun (WGS) entry which is preliminary data.</text>
</comment>
<evidence type="ECO:0000313" key="2">
    <source>
        <dbReference type="Proteomes" id="UP001285441"/>
    </source>
</evidence>
<name>A0AAE0KEQ7_9PEZI</name>
<reference evidence="1" key="2">
    <citation type="submission" date="2023-06" db="EMBL/GenBank/DDBJ databases">
        <authorList>
            <consortium name="Lawrence Berkeley National Laboratory"/>
            <person name="Haridas S."/>
            <person name="Hensen N."/>
            <person name="Bonometti L."/>
            <person name="Westerberg I."/>
            <person name="Brannstrom I.O."/>
            <person name="Guillou S."/>
            <person name="Cros-Aarteil S."/>
            <person name="Calhoun S."/>
            <person name="Kuo A."/>
            <person name="Mondo S."/>
            <person name="Pangilinan J."/>
            <person name="Riley R."/>
            <person name="LaButti K."/>
            <person name="Andreopoulos B."/>
            <person name="Lipzen A."/>
            <person name="Chen C."/>
            <person name="Yanf M."/>
            <person name="Daum C."/>
            <person name="Ng V."/>
            <person name="Clum A."/>
            <person name="Steindorff A."/>
            <person name="Ohm R."/>
            <person name="Martin F."/>
            <person name="Silar P."/>
            <person name="Natvig D."/>
            <person name="Lalanne C."/>
            <person name="Gautier V."/>
            <person name="Ament-velasquez S.L."/>
            <person name="Kruys A."/>
            <person name="Hutchinson M.I."/>
            <person name="Powell A.J."/>
            <person name="Barry K."/>
            <person name="Miller A.N."/>
            <person name="Grigoriev I.V."/>
            <person name="Debuchy R."/>
            <person name="Gladieux P."/>
            <person name="Thoren M.H."/>
            <person name="Johannesson H."/>
        </authorList>
    </citation>
    <scope>NUCLEOTIDE SEQUENCE</scope>
    <source>
        <strain evidence="1">CBS 232.78</strain>
    </source>
</reference>
<dbReference type="AlphaFoldDB" id="A0AAE0KEQ7"/>